<evidence type="ECO:0000256" key="1">
    <source>
        <dbReference type="SAM" id="Phobius"/>
    </source>
</evidence>
<sequence length="438" mass="49841">MLQGLKRLIRLQSMAELLPTLLHISVFLFLAGFVVYLSTFNHFVAKMVGACTGASALLYLYVSFASIISCDSPYYTPLTRVIWVFSMSFSSLVLGIRYFTTLCYSGPEIAEGIRKSFRTYYQRIPRDMAEEAAENLAYARSPYLDISILSRTFKSLDGDRDMAQFLASIPGFYASSKVNPTFEELNSMQLPSSIMIFMDHILSSNLLDETAKHEQIKNCLRAITADPLLLQCIFQRALLATSDSNMFECADFVRLALEQSQHKTDLWIKDYARCIVAIAINRVRNYDDNWTVIVRDHLGIGANQHPVNSIRLRNLTYLTRHLKESRLKESDQFARGRSWHNALAEARNLQVADIAPELRNEFCALWNELVGVAQDQVQASCMKRSNATRILSLLRTVYIPLHTHTHSTLHQITASTDDHSLILQMGNMYRQCSEPSHQ</sequence>
<comment type="caution">
    <text evidence="2">The sequence shown here is derived from an EMBL/GenBank/DDBJ whole genome shotgun (WGS) entry which is preliminary data.</text>
</comment>
<dbReference type="Proteomes" id="UP001201163">
    <property type="component" value="Unassembled WGS sequence"/>
</dbReference>
<proteinExistence type="predicted"/>
<dbReference type="EMBL" id="JAKELL010000002">
    <property type="protein sequence ID" value="KAH9000390.1"/>
    <property type="molecule type" value="Genomic_DNA"/>
</dbReference>
<feature type="transmembrane region" description="Helical" evidence="1">
    <location>
        <begin position="47"/>
        <end position="69"/>
    </location>
</feature>
<feature type="transmembrane region" description="Helical" evidence="1">
    <location>
        <begin position="81"/>
        <end position="99"/>
    </location>
</feature>
<keyword evidence="1" id="KW-1133">Transmembrane helix</keyword>
<keyword evidence="1" id="KW-0812">Transmembrane</keyword>
<keyword evidence="1" id="KW-0472">Membrane</keyword>
<gene>
    <name evidence="2" type="ORF">EDB92DRAFT_497539</name>
</gene>
<name>A0AAD4QFA0_9AGAM</name>
<evidence type="ECO:0000313" key="3">
    <source>
        <dbReference type="Proteomes" id="UP001201163"/>
    </source>
</evidence>
<keyword evidence="3" id="KW-1185">Reference proteome</keyword>
<organism evidence="2 3">
    <name type="scientific">Lactarius akahatsu</name>
    <dbReference type="NCBI Taxonomy" id="416441"/>
    <lineage>
        <taxon>Eukaryota</taxon>
        <taxon>Fungi</taxon>
        <taxon>Dikarya</taxon>
        <taxon>Basidiomycota</taxon>
        <taxon>Agaricomycotina</taxon>
        <taxon>Agaricomycetes</taxon>
        <taxon>Russulales</taxon>
        <taxon>Russulaceae</taxon>
        <taxon>Lactarius</taxon>
    </lineage>
</organism>
<dbReference type="AlphaFoldDB" id="A0AAD4QFA0"/>
<feature type="transmembrane region" description="Helical" evidence="1">
    <location>
        <begin position="21"/>
        <end position="41"/>
    </location>
</feature>
<reference evidence="2" key="1">
    <citation type="submission" date="2022-01" db="EMBL/GenBank/DDBJ databases">
        <title>Comparative genomics reveals a dynamic genome evolution in the ectomycorrhizal milk-cap (Lactarius) mushrooms.</title>
        <authorList>
            <consortium name="DOE Joint Genome Institute"/>
            <person name="Lebreton A."/>
            <person name="Tang N."/>
            <person name="Kuo A."/>
            <person name="LaButti K."/>
            <person name="Drula E."/>
            <person name="Barry K."/>
            <person name="Clum A."/>
            <person name="Lipzen A."/>
            <person name="Mousain D."/>
            <person name="Ng V."/>
            <person name="Wang R."/>
            <person name="Wang X."/>
            <person name="Dai Y."/>
            <person name="Henrissat B."/>
            <person name="Grigoriev I.V."/>
            <person name="Guerin-Laguette A."/>
            <person name="Yu F."/>
            <person name="Martin F.M."/>
        </authorList>
    </citation>
    <scope>NUCLEOTIDE SEQUENCE</scope>
    <source>
        <strain evidence="2">QP</strain>
    </source>
</reference>
<protein>
    <submittedName>
        <fullName evidence="2">Uncharacterized protein</fullName>
    </submittedName>
</protein>
<evidence type="ECO:0000313" key="2">
    <source>
        <dbReference type="EMBL" id="KAH9000390.1"/>
    </source>
</evidence>
<accession>A0AAD4QFA0</accession>